<sequence length="129" mass="13508">MSSSFSQAVNSTHPPRAQPPHRDSSTAVSPARHPARSPPPPVPNRASRTSRATAVVSCCRCRAAPLPQGCALPLLSRTPRTTAVVPCRSLPCNAAAPSLPCSRRSGHRHATASPSHHRTPSPSAALYSI</sequence>
<dbReference type="AlphaFoldDB" id="A0A8J5WHY4"/>
<feature type="region of interest" description="Disordered" evidence="1">
    <location>
        <begin position="96"/>
        <end position="129"/>
    </location>
</feature>
<protein>
    <submittedName>
        <fullName evidence="2">Uncharacterized protein</fullName>
    </submittedName>
</protein>
<keyword evidence="3" id="KW-1185">Reference proteome</keyword>
<gene>
    <name evidence="2" type="ORF">GUJ93_ZPchr0010g8791</name>
</gene>
<feature type="compositionally biased region" description="Basic residues" evidence="1">
    <location>
        <begin position="104"/>
        <end position="119"/>
    </location>
</feature>
<comment type="caution">
    <text evidence="2">The sequence shown here is derived from an EMBL/GenBank/DDBJ whole genome shotgun (WGS) entry which is preliminary data.</text>
</comment>
<feature type="region of interest" description="Disordered" evidence="1">
    <location>
        <begin position="1"/>
        <end position="49"/>
    </location>
</feature>
<name>A0A8J5WHY4_ZIZPA</name>
<proteinExistence type="predicted"/>
<reference evidence="2" key="2">
    <citation type="submission" date="2021-02" db="EMBL/GenBank/DDBJ databases">
        <authorList>
            <person name="Kimball J.A."/>
            <person name="Haas M.W."/>
            <person name="Macchietto M."/>
            <person name="Kono T."/>
            <person name="Duquette J."/>
            <person name="Shao M."/>
        </authorList>
    </citation>
    <scope>NUCLEOTIDE SEQUENCE</scope>
    <source>
        <tissue evidence="2">Fresh leaf tissue</tissue>
    </source>
</reference>
<accession>A0A8J5WHY4</accession>
<evidence type="ECO:0000256" key="1">
    <source>
        <dbReference type="SAM" id="MobiDB-lite"/>
    </source>
</evidence>
<dbReference type="Proteomes" id="UP000729402">
    <property type="component" value="Unassembled WGS sequence"/>
</dbReference>
<dbReference type="EMBL" id="JAAALK010000082">
    <property type="protein sequence ID" value="KAG8088569.1"/>
    <property type="molecule type" value="Genomic_DNA"/>
</dbReference>
<reference evidence="2" key="1">
    <citation type="journal article" date="2021" name="bioRxiv">
        <title>Whole Genome Assembly and Annotation of Northern Wild Rice, Zizania palustris L., Supports a Whole Genome Duplication in the Zizania Genus.</title>
        <authorList>
            <person name="Haas M."/>
            <person name="Kono T."/>
            <person name="Macchietto M."/>
            <person name="Millas R."/>
            <person name="McGilp L."/>
            <person name="Shao M."/>
            <person name="Duquette J."/>
            <person name="Hirsch C.N."/>
            <person name="Kimball J."/>
        </authorList>
    </citation>
    <scope>NUCLEOTIDE SEQUENCE</scope>
    <source>
        <tissue evidence="2">Fresh leaf tissue</tissue>
    </source>
</reference>
<feature type="compositionally biased region" description="Polar residues" evidence="1">
    <location>
        <begin position="1"/>
        <end position="13"/>
    </location>
</feature>
<organism evidence="2 3">
    <name type="scientific">Zizania palustris</name>
    <name type="common">Northern wild rice</name>
    <dbReference type="NCBI Taxonomy" id="103762"/>
    <lineage>
        <taxon>Eukaryota</taxon>
        <taxon>Viridiplantae</taxon>
        <taxon>Streptophyta</taxon>
        <taxon>Embryophyta</taxon>
        <taxon>Tracheophyta</taxon>
        <taxon>Spermatophyta</taxon>
        <taxon>Magnoliopsida</taxon>
        <taxon>Liliopsida</taxon>
        <taxon>Poales</taxon>
        <taxon>Poaceae</taxon>
        <taxon>BOP clade</taxon>
        <taxon>Oryzoideae</taxon>
        <taxon>Oryzeae</taxon>
        <taxon>Zizaniinae</taxon>
        <taxon>Zizania</taxon>
    </lineage>
</organism>
<evidence type="ECO:0000313" key="3">
    <source>
        <dbReference type="Proteomes" id="UP000729402"/>
    </source>
</evidence>
<evidence type="ECO:0000313" key="2">
    <source>
        <dbReference type="EMBL" id="KAG8088569.1"/>
    </source>
</evidence>